<dbReference type="OrthoDB" id="409122at2759"/>
<accession>A0A8H6X573</accession>
<keyword evidence="6 11" id="KW-0479">Metal-binding</keyword>
<dbReference type="InterPro" id="IPR036852">
    <property type="entry name" value="Peptidase_S8/S53_dom_sf"/>
</dbReference>
<proteinExistence type="predicted"/>
<evidence type="ECO:0000256" key="5">
    <source>
        <dbReference type="ARBA" id="ARBA00022670"/>
    </source>
</evidence>
<sequence>MLVLFPLVVAAAVAAQSLSPSVLHAKRSAPPAGWSRVRRHAPDAVLPLRFGLTQPNIDMATLETLLNDVSHPDSPNYGKHWSPGRVASHFAPSNEAVHTVVSWIADSGIARDRVRVSSTKGWVLLNATVAEAEDLLKTEYHVYEHDSGTAHVACNEYHLPEHVVPHVELVTPTIDFNAVVRRSGSTSTSTHITVGQPGAGTVNPVFKSTISNIFSELEHCDTQTTPDCLRALYDFYYLGPFAASKNSYAIVEYTPQAYRGADLDMFFKNFSSGLVGSRPVLESIDGGVVQDVAESFSFNGESNLDLEYGMTLVTERQPVTLYQVGDLEEGASFNNLLDALDGAYCTYEGGDDPTQDGIYPDSDPSGYQGCVVFFLAFFPCSNEFAAAGNDCGTITPAHVISTSYGYNEADLSPFYTARQCAEYAKLGMQGVTVLYSSGDNGVAGNNGLCLTAPNDPATYNTSSPPVQSGSGQTFNPSFPSTCPFVTAVGATQVIPGKSVLNTTHGEEVEQACAQVIFSGGGFSNYFGVPDYQKGVVEDYIKNNLTPSPYPAGTYNTTGTSRVYPDISANGANYVIAVDGQFGLVYGTSASTPVVGAMLTMINDARLFVGKSPIGFINPMIYSPGFQGAFNDITKGTNPGCGTDGFSAVKGFDPVTGLGTPNFLELLKLWSLAP</sequence>
<dbReference type="Proteomes" id="UP000623467">
    <property type="component" value="Unassembled WGS sequence"/>
</dbReference>
<feature type="binding site" evidence="11">
    <location>
        <position position="652"/>
    </location>
    <ligand>
        <name>Ca(2+)</name>
        <dbReference type="ChEBI" id="CHEBI:29108"/>
    </ligand>
</feature>
<evidence type="ECO:0000256" key="10">
    <source>
        <dbReference type="ARBA" id="ARBA00023145"/>
    </source>
</evidence>
<feature type="signal peptide" evidence="12">
    <location>
        <begin position="1"/>
        <end position="15"/>
    </location>
</feature>
<feature type="binding site" evidence="11">
    <location>
        <position position="631"/>
    </location>
    <ligand>
        <name>Ca(2+)</name>
        <dbReference type="ChEBI" id="CHEBI:29108"/>
    </ligand>
</feature>
<feature type="domain" description="Peptidase S53" evidence="13">
    <location>
        <begin position="223"/>
        <end position="672"/>
    </location>
</feature>
<keyword evidence="9 11" id="KW-0106">Calcium</keyword>
<feature type="active site" description="Charge relay system" evidence="11">
    <location>
        <position position="588"/>
    </location>
</feature>
<dbReference type="EMBL" id="JACAZH010000049">
    <property type="protein sequence ID" value="KAF7334234.1"/>
    <property type="molecule type" value="Genomic_DNA"/>
</dbReference>
<evidence type="ECO:0000256" key="11">
    <source>
        <dbReference type="PROSITE-ProRule" id="PRU01032"/>
    </source>
</evidence>
<comment type="caution">
    <text evidence="14">The sequence shown here is derived from an EMBL/GenBank/DDBJ whole genome shotgun (WGS) entry which is preliminary data.</text>
</comment>
<reference evidence="14" key="1">
    <citation type="submission" date="2020-05" db="EMBL/GenBank/DDBJ databases">
        <title>Mycena genomes resolve the evolution of fungal bioluminescence.</title>
        <authorList>
            <person name="Tsai I.J."/>
        </authorList>
    </citation>
    <scope>NUCLEOTIDE SEQUENCE</scope>
    <source>
        <strain evidence="14">160909Yilan</strain>
    </source>
</reference>
<dbReference type="Pfam" id="PF00082">
    <property type="entry name" value="Peptidase_S8"/>
    <property type="match status" value="1"/>
</dbReference>
<dbReference type="InterPro" id="IPR030400">
    <property type="entry name" value="Sedolisin_dom"/>
</dbReference>
<dbReference type="PROSITE" id="PS51695">
    <property type="entry name" value="SEDOLISIN"/>
    <property type="match status" value="1"/>
</dbReference>
<evidence type="ECO:0000256" key="2">
    <source>
        <dbReference type="ARBA" id="ARBA00002451"/>
    </source>
</evidence>
<evidence type="ECO:0000256" key="6">
    <source>
        <dbReference type="ARBA" id="ARBA00022723"/>
    </source>
</evidence>
<dbReference type="GO" id="GO:0046872">
    <property type="term" value="F:metal ion binding"/>
    <property type="evidence" value="ECO:0007669"/>
    <property type="project" value="UniProtKB-UniRule"/>
</dbReference>
<comment type="cofactor">
    <cofactor evidence="11">
        <name>Ca(2+)</name>
        <dbReference type="ChEBI" id="CHEBI:29108"/>
    </cofactor>
    <text evidence="11">Binds 1 Ca(2+) ion per subunit.</text>
</comment>
<keyword evidence="15" id="KW-1185">Reference proteome</keyword>
<dbReference type="InterPro" id="IPR050819">
    <property type="entry name" value="Tripeptidyl-peptidase_I"/>
</dbReference>
<dbReference type="Gene3D" id="3.40.50.200">
    <property type="entry name" value="Peptidase S8/S53 domain"/>
    <property type="match status" value="1"/>
</dbReference>
<keyword evidence="12" id="KW-0732">Signal</keyword>
<feature type="binding site" evidence="11">
    <location>
        <position position="650"/>
    </location>
    <ligand>
        <name>Ca(2+)</name>
        <dbReference type="ChEBI" id="CHEBI:29108"/>
    </ligand>
</feature>
<protein>
    <recommendedName>
        <fullName evidence="4">tripeptidyl-peptidase II</fullName>
        <ecNumber evidence="4">3.4.14.10</ecNumber>
    </recommendedName>
</protein>
<comment type="function">
    <text evidence="2">Secreted tripeptidyl-peptidase which degrades proteins at acidic pHs and is involved in virulence.</text>
</comment>
<comment type="subcellular location">
    <subcellularLocation>
        <location evidence="3">Secreted</location>
        <location evidence="3">Extracellular space</location>
    </subcellularLocation>
</comment>
<evidence type="ECO:0000256" key="4">
    <source>
        <dbReference type="ARBA" id="ARBA00012462"/>
    </source>
</evidence>
<evidence type="ECO:0000256" key="9">
    <source>
        <dbReference type="ARBA" id="ARBA00022837"/>
    </source>
</evidence>
<dbReference type="GO" id="GO:0006508">
    <property type="term" value="P:proteolysis"/>
    <property type="evidence" value="ECO:0007669"/>
    <property type="project" value="UniProtKB-KW"/>
</dbReference>
<dbReference type="SMART" id="SM00944">
    <property type="entry name" value="Pro-kuma_activ"/>
    <property type="match status" value="1"/>
</dbReference>
<dbReference type="CDD" id="cd11377">
    <property type="entry name" value="Pro-peptidase_S53"/>
    <property type="match status" value="1"/>
</dbReference>
<dbReference type="GO" id="GO:0004252">
    <property type="term" value="F:serine-type endopeptidase activity"/>
    <property type="evidence" value="ECO:0007669"/>
    <property type="project" value="UniProtKB-UniRule"/>
</dbReference>
<dbReference type="PANTHER" id="PTHR14218">
    <property type="entry name" value="PROTEASE S8 TRIPEPTIDYL PEPTIDASE I CLN2"/>
    <property type="match status" value="1"/>
</dbReference>
<feature type="chain" id="PRO_5034852597" description="tripeptidyl-peptidase II" evidence="12">
    <location>
        <begin position="16"/>
        <end position="673"/>
    </location>
</feature>
<gene>
    <name evidence="14" type="ORF">MSAN_02384700</name>
</gene>
<keyword evidence="7 11" id="KW-0378">Hydrolase</keyword>
<dbReference type="CDD" id="cd04056">
    <property type="entry name" value="Peptidases_S53"/>
    <property type="match status" value="1"/>
</dbReference>
<dbReference type="SUPFAM" id="SSF54897">
    <property type="entry name" value="Protease propeptides/inhibitors"/>
    <property type="match status" value="1"/>
</dbReference>
<dbReference type="InterPro" id="IPR000209">
    <property type="entry name" value="Peptidase_S8/S53_dom"/>
</dbReference>
<dbReference type="PANTHER" id="PTHR14218:SF19">
    <property type="entry name" value="SERINE PROTEASE AORO, PUTATIVE (AFU_ORTHOLOGUE AFUA_6G10250)-RELATED"/>
    <property type="match status" value="1"/>
</dbReference>
<evidence type="ECO:0000256" key="7">
    <source>
        <dbReference type="ARBA" id="ARBA00022801"/>
    </source>
</evidence>
<evidence type="ECO:0000313" key="15">
    <source>
        <dbReference type="Proteomes" id="UP000623467"/>
    </source>
</evidence>
<keyword evidence="10" id="KW-0865">Zymogen</keyword>
<evidence type="ECO:0000256" key="8">
    <source>
        <dbReference type="ARBA" id="ARBA00022825"/>
    </source>
</evidence>
<evidence type="ECO:0000313" key="14">
    <source>
        <dbReference type="EMBL" id="KAF7334234.1"/>
    </source>
</evidence>
<evidence type="ECO:0000256" key="1">
    <source>
        <dbReference type="ARBA" id="ARBA00001910"/>
    </source>
</evidence>
<dbReference type="Pfam" id="PF09286">
    <property type="entry name" value="Pro-kuma_activ"/>
    <property type="match status" value="1"/>
</dbReference>
<keyword evidence="5 11" id="KW-0645">Protease</keyword>
<keyword evidence="8 11" id="KW-0720">Serine protease</keyword>
<comment type="catalytic activity">
    <reaction evidence="1">
        <text>Release of an N-terminal tripeptide from a polypeptide.</text>
        <dbReference type="EC" id="3.4.14.10"/>
    </reaction>
</comment>
<evidence type="ECO:0000256" key="3">
    <source>
        <dbReference type="ARBA" id="ARBA00004239"/>
    </source>
</evidence>
<dbReference type="EC" id="3.4.14.10" evidence="4"/>
<dbReference type="AlphaFoldDB" id="A0A8H6X573"/>
<name>A0A8H6X573_9AGAR</name>
<dbReference type="InterPro" id="IPR015366">
    <property type="entry name" value="S53_propep"/>
</dbReference>
<evidence type="ECO:0000256" key="12">
    <source>
        <dbReference type="SAM" id="SignalP"/>
    </source>
</evidence>
<feature type="active site" description="Charge relay system" evidence="11">
    <location>
        <position position="305"/>
    </location>
</feature>
<feature type="binding site" evidence="11">
    <location>
        <position position="632"/>
    </location>
    <ligand>
        <name>Ca(2+)</name>
        <dbReference type="ChEBI" id="CHEBI:29108"/>
    </ligand>
</feature>
<dbReference type="SUPFAM" id="SSF52743">
    <property type="entry name" value="Subtilisin-like"/>
    <property type="match status" value="1"/>
</dbReference>
<organism evidence="14 15">
    <name type="scientific">Mycena sanguinolenta</name>
    <dbReference type="NCBI Taxonomy" id="230812"/>
    <lineage>
        <taxon>Eukaryota</taxon>
        <taxon>Fungi</taxon>
        <taxon>Dikarya</taxon>
        <taxon>Basidiomycota</taxon>
        <taxon>Agaricomycotina</taxon>
        <taxon>Agaricomycetes</taxon>
        <taxon>Agaricomycetidae</taxon>
        <taxon>Agaricales</taxon>
        <taxon>Marasmiineae</taxon>
        <taxon>Mycenaceae</taxon>
        <taxon>Mycena</taxon>
    </lineage>
</organism>
<dbReference type="GO" id="GO:0005576">
    <property type="term" value="C:extracellular region"/>
    <property type="evidence" value="ECO:0007669"/>
    <property type="project" value="UniProtKB-SubCell"/>
</dbReference>
<evidence type="ECO:0000259" key="13">
    <source>
        <dbReference type="PROSITE" id="PS51695"/>
    </source>
</evidence>
<feature type="active site" description="Charge relay system" evidence="11">
    <location>
        <position position="301"/>
    </location>
</feature>
<dbReference type="GO" id="GO:0008240">
    <property type="term" value="F:tripeptidyl-peptidase activity"/>
    <property type="evidence" value="ECO:0007669"/>
    <property type="project" value="UniProtKB-EC"/>
</dbReference>